<name>A0A0L0D774_THETB</name>
<evidence type="ECO:0000313" key="3">
    <source>
        <dbReference type="Proteomes" id="UP000054408"/>
    </source>
</evidence>
<evidence type="ECO:0000256" key="1">
    <source>
        <dbReference type="SAM" id="MobiDB-lite"/>
    </source>
</evidence>
<dbReference type="RefSeq" id="XP_013758960.1">
    <property type="nucleotide sequence ID" value="XM_013903506.1"/>
</dbReference>
<accession>A0A0L0D774</accession>
<reference evidence="2 3" key="1">
    <citation type="submission" date="2010-05" db="EMBL/GenBank/DDBJ databases">
        <title>The Genome Sequence of Thecamonas trahens ATCC 50062.</title>
        <authorList>
            <consortium name="The Broad Institute Genome Sequencing Platform"/>
            <person name="Russ C."/>
            <person name="Cuomo C."/>
            <person name="Shea T."/>
            <person name="Young S.K."/>
            <person name="Zeng Q."/>
            <person name="Koehrsen M."/>
            <person name="Haas B."/>
            <person name="Borodovsky M."/>
            <person name="Guigo R."/>
            <person name="Alvarado L."/>
            <person name="Berlin A."/>
            <person name="Bochicchio J."/>
            <person name="Borenstein D."/>
            <person name="Chapman S."/>
            <person name="Chen Z."/>
            <person name="Freedman E."/>
            <person name="Gellesch M."/>
            <person name="Goldberg J."/>
            <person name="Griggs A."/>
            <person name="Gujja S."/>
            <person name="Heilman E."/>
            <person name="Heiman D."/>
            <person name="Hepburn T."/>
            <person name="Howarth C."/>
            <person name="Jen D."/>
            <person name="Larson L."/>
            <person name="Mehta T."/>
            <person name="Park D."/>
            <person name="Pearson M."/>
            <person name="Roberts A."/>
            <person name="Saif S."/>
            <person name="Shenoy N."/>
            <person name="Sisk P."/>
            <person name="Stolte C."/>
            <person name="Sykes S."/>
            <person name="Thomson T."/>
            <person name="Walk T."/>
            <person name="White J."/>
            <person name="Yandava C."/>
            <person name="Burger G."/>
            <person name="Gray M.W."/>
            <person name="Holland P.W.H."/>
            <person name="King N."/>
            <person name="Lang F.B.F."/>
            <person name="Roger A.J."/>
            <person name="Ruiz-Trillo I."/>
            <person name="Lander E."/>
            <person name="Nusbaum C."/>
        </authorList>
    </citation>
    <scope>NUCLEOTIDE SEQUENCE [LARGE SCALE GENOMIC DNA]</scope>
    <source>
        <strain evidence="2 3">ATCC 50062</strain>
    </source>
</reference>
<proteinExistence type="predicted"/>
<dbReference type="EMBL" id="GL349449">
    <property type="protein sequence ID" value="KNC47941.1"/>
    <property type="molecule type" value="Genomic_DNA"/>
</dbReference>
<feature type="region of interest" description="Disordered" evidence="1">
    <location>
        <begin position="82"/>
        <end position="111"/>
    </location>
</feature>
<dbReference type="AlphaFoldDB" id="A0A0L0D774"/>
<evidence type="ECO:0000313" key="2">
    <source>
        <dbReference type="EMBL" id="KNC47941.1"/>
    </source>
</evidence>
<dbReference type="Proteomes" id="UP000054408">
    <property type="component" value="Unassembled WGS sequence"/>
</dbReference>
<gene>
    <name evidence="2" type="ORF">AMSG_04176</name>
</gene>
<dbReference type="GeneID" id="25563731"/>
<protein>
    <submittedName>
        <fullName evidence="2">Uncharacterized protein</fullName>
    </submittedName>
</protein>
<sequence length="512" mass="53934">MPFVVVCGWEPTGAAAAAAKHTVAALHAKHPLEFVATLRVSAEGEPRLEQSFVQGAAARAHSSGEPAAGCAAGEAVVKVEAAEPPPPSTASETGGGTRPGGEGAEAMGDDGERMHKNTVNGIVASLSMSAAVLETKPAMKQLVTHVIFLLPLPAMAEVAPEQMQRIVATLLMHVTAFEAFNSSLLDVHVVGVGVEAQSNGARIVRALHGALPGSLTFIPPPLQPARVEVTIERLLDRQMRAWSGILPLGKDPRLRMSVRMLPDPVLSSRRALAALGGGLPSELKMVGYAPSANVFGAPVLSVHTLRAPMGGEVRQHATAETMRSSILLNMLYSALHKHSLVALLSFVPVGTNTTRFALAWCVKGNGVLPVVKFSILTSDFRIPPTLPLAQALHPQASEPAEAAVWPAWLPRVAAATSDTLAPLTSSSTWLGLLRRVVRTAHALIVDPTKPVDALKSRLRKLKLFALKHASYAPRYLSTLPEALSSIRRTVLSAKPTNAAVLSALDAAITDVK</sequence>
<keyword evidence="3" id="KW-1185">Reference proteome</keyword>
<organism evidence="2 3">
    <name type="scientific">Thecamonas trahens ATCC 50062</name>
    <dbReference type="NCBI Taxonomy" id="461836"/>
    <lineage>
        <taxon>Eukaryota</taxon>
        <taxon>Apusozoa</taxon>
        <taxon>Apusomonadida</taxon>
        <taxon>Apusomonadidae</taxon>
        <taxon>Thecamonas</taxon>
    </lineage>
</organism>
<feature type="compositionally biased region" description="Gly residues" evidence="1">
    <location>
        <begin position="93"/>
        <end position="103"/>
    </location>
</feature>